<accession>A0ABY6RSP2</accession>
<dbReference type="Proteomes" id="UP000271464">
    <property type="component" value="Unassembled WGS sequence"/>
</dbReference>
<sequence>MSDDIIARAEAALEGVTDGPWTWDGDTFSDAPEYKCPHGTQWCDHGPDLVRGNDDGSVLDDYVAANYVISSNGYDASGLEVKTADAEFIAASRSLVPELVAELKTTRAQLRQVARQIGLFLEDGERNRLIVALAITDDKTEEN</sequence>
<reference evidence="1 2" key="1">
    <citation type="submission" date="2018-09" db="EMBL/GenBank/DDBJ databases">
        <authorList>
            <person name="Tagini F."/>
        </authorList>
    </citation>
    <scope>NUCLEOTIDE SEQUENCE [LARGE SCALE GENOMIC DNA]</scope>
    <source>
        <strain evidence="1 2">MK4</strain>
    </source>
</reference>
<keyword evidence="2" id="KW-1185">Reference proteome</keyword>
<dbReference type="EMBL" id="UPHM01000169">
    <property type="protein sequence ID" value="VBA33067.1"/>
    <property type="molecule type" value="Genomic_DNA"/>
</dbReference>
<name>A0ABY6RSP2_9MYCO</name>
<dbReference type="RefSeq" id="WP_122526677.1">
    <property type="nucleotide sequence ID" value="NZ_UPHK01000096.1"/>
</dbReference>
<proteinExistence type="predicted"/>
<evidence type="ECO:0000313" key="1">
    <source>
        <dbReference type="EMBL" id="VBA33067.1"/>
    </source>
</evidence>
<organism evidence="1 2">
    <name type="scientific">Mycobacterium persicum</name>
    <dbReference type="NCBI Taxonomy" id="1487726"/>
    <lineage>
        <taxon>Bacteria</taxon>
        <taxon>Bacillati</taxon>
        <taxon>Actinomycetota</taxon>
        <taxon>Actinomycetes</taxon>
        <taxon>Mycobacteriales</taxon>
        <taxon>Mycobacteriaceae</taxon>
        <taxon>Mycobacterium</taxon>
    </lineage>
</organism>
<comment type="caution">
    <text evidence="1">The sequence shown here is derived from an EMBL/GenBank/DDBJ whole genome shotgun (WGS) entry which is preliminary data.</text>
</comment>
<protein>
    <recommendedName>
        <fullName evidence="3">Bacteriophage protein</fullName>
    </recommendedName>
</protein>
<evidence type="ECO:0008006" key="3">
    <source>
        <dbReference type="Google" id="ProtNLM"/>
    </source>
</evidence>
<gene>
    <name evidence="1" type="ORF">LAUMK4_05862</name>
</gene>
<evidence type="ECO:0000313" key="2">
    <source>
        <dbReference type="Proteomes" id="UP000271464"/>
    </source>
</evidence>